<dbReference type="EMBL" id="OU963919">
    <property type="protein sequence ID" value="CAH2987569.1"/>
    <property type="molecule type" value="Genomic_DNA"/>
</dbReference>
<dbReference type="InterPro" id="IPR036236">
    <property type="entry name" value="Znf_C2H2_sf"/>
</dbReference>
<evidence type="ECO:0000256" key="1">
    <source>
        <dbReference type="ARBA" id="ARBA00022723"/>
    </source>
</evidence>
<evidence type="ECO:0000259" key="9">
    <source>
        <dbReference type="PROSITE" id="PS51915"/>
    </source>
</evidence>
<keyword evidence="1 6" id="KW-0479">Metal-binding</keyword>
<dbReference type="Gene3D" id="3.30.160.60">
    <property type="entry name" value="Classic Zinc Finger"/>
    <property type="match status" value="3"/>
</dbReference>
<evidence type="ECO:0000256" key="7">
    <source>
        <dbReference type="SAM" id="MobiDB-lite"/>
    </source>
</evidence>
<dbReference type="InterPro" id="IPR013087">
    <property type="entry name" value="Znf_C2H2_type"/>
</dbReference>
<evidence type="ECO:0000256" key="3">
    <source>
        <dbReference type="ARBA" id="ARBA00022771"/>
    </source>
</evidence>
<sequence>MSLDTLKFENGLCRCCHSDGNHRNLAEPWMHLGRQEIYVDMLQECLNIRVNSVQGPLCTVTYTICEDCILRLRDACNFKQQVEKCEEQFYVLYAQNAIKLGSSYGIDVKEEKTEDATEVDIKPNMYPFDEADDDLDYSHDGDDRDYDVEIEIKKEQKSRTKKVKTKDKSKAKPKGSPRKHAVKSKGEDAEKEKKGDALHTPFVTLEEGGRKRYQCTICQKVFNARDLFSQHYKHVHLKLRPKLRSCYLCPVKVPTDSRSKHLEEAHGVPRPTCNACGKKFSFPNQVLRHHRAYHMAEKLFQCPICDVKCETRFQLKRHSDKHSPKRPYKCDYCDKSFKWKKNLKTHVMIHLDERPHVCEICEEAFVQQSSLKYHMTKKHAEFHC</sequence>
<feature type="domain" description="C2H2-type" evidence="8">
    <location>
        <begin position="213"/>
        <end position="241"/>
    </location>
</feature>
<dbReference type="SUPFAM" id="SSF57667">
    <property type="entry name" value="beta-beta-alpha zinc fingers"/>
    <property type="match status" value="3"/>
</dbReference>
<proteinExistence type="predicted"/>
<evidence type="ECO:0000313" key="11">
    <source>
        <dbReference type="Proteomes" id="UP001153292"/>
    </source>
</evidence>
<keyword evidence="4 6" id="KW-0862">Zinc</keyword>
<organism evidence="10 11">
    <name type="scientific">Chilo suppressalis</name>
    <name type="common">Asiatic rice borer moth</name>
    <dbReference type="NCBI Taxonomy" id="168631"/>
    <lineage>
        <taxon>Eukaryota</taxon>
        <taxon>Metazoa</taxon>
        <taxon>Ecdysozoa</taxon>
        <taxon>Arthropoda</taxon>
        <taxon>Hexapoda</taxon>
        <taxon>Insecta</taxon>
        <taxon>Pterygota</taxon>
        <taxon>Neoptera</taxon>
        <taxon>Endopterygota</taxon>
        <taxon>Lepidoptera</taxon>
        <taxon>Glossata</taxon>
        <taxon>Ditrysia</taxon>
        <taxon>Pyraloidea</taxon>
        <taxon>Crambidae</taxon>
        <taxon>Crambinae</taxon>
        <taxon>Chilo</taxon>
    </lineage>
</organism>
<feature type="region of interest" description="Disordered" evidence="7">
    <location>
        <begin position="156"/>
        <end position="195"/>
    </location>
</feature>
<evidence type="ECO:0000256" key="5">
    <source>
        <dbReference type="PROSITE-ProRule" id="PRU00042"/>
    </source>
</evidence>
<reference evidence="10" key="1">
    <citation type="submission" date="2021-12" db="EMBL/GenBank/DDBJ databases">
        <authorList>
            <person name="King R."/>
        </authorList>
    </citation>
    <scope>NUCLEOTIDE SEQUENCE</scope>
</reference>
<feature type="domain" description="C2H2-type" evidence="8">
    <location>
        <begin position="356"/>
        <end position="380"/>
    </location>
</feature>
<evidence type="ECO:0000256" key="6">
    <source>
        <dbReference type="PROSITE-ProRule" id="PRU01263"/>
    </source>
</evidence>
<evidence type="ECO:0000313" key="10">
    <source>
        <dbReference type="EMBL" id="CAH2987569.1"/>
    </source>
</evidence>
<dbReference type="PROSITE" id="PS51915">
    <property type="entry name" value="ZAD"/>
    <property type="match status" value="1"/>
</dbReference>
<keyword evidence="2" id="KW-0677">Repeat</keyword>
<evidence type="ECO:0000256" key="2">
    <source>
        <dbReference type="ARBA" id="ARBA00022737"/>
    </source>
</evidence>
<dbReference type="Proteomes" id="UP001153292">
    <property type="component" value="Chromosome 26"/>
</dbReference>
<feature type="domain" description="ZAD" evidence="9">
    <location>
        <begin position="11"/>
        <end position="92"/>
    </location>
</feature>
<feature type="binding site" evidence="6">
    <location>
        <position position="68"/>
    </location>
    <ligand>
        <name>Zn(2+)</name>
        <dbReference type="ChEBI" id="CHEBI:29105"/>
    </ligand>
</feature>
<dbReference type="Pfam" id="PF00096">
    <property type="entry name" value="zf-C2H2"/>
    <property type="match status" value="2"/>
</dbReference>
<dbReference type="SMART" id="SM00868">
    <property type="entry name" value="zf-AD"/>
    <property type="match status" value="1"/>
</dbReference>
<feature type="binding site" evidence="6">
    <location>
        <position position="65"/>
    </location>
    <ligand>
        <name>Zn(2+)</name>
        <dbReference type="ChEBI" id="CHEBI:29105"/>
    </ligand>
</feature>
<keyword evidence="11" id="KW-1185">Reference proteome</keyword>
<feature type="compositionally biased region" description="Basic and acidic residues" evidence="7">
    <location>
        <begin position="112"/>
        <end position="121"/>
    </location>
</feature>
<feature type="domain" description="C2H2-type" evidence="8">
    <location>
        <begin position="300"/>
        <end position="327"/>
    </location>
</feature>
<name>A0ABN8L5I1_CHISP</name>
<evidence type="ECO:0000256" key="4">
    <source>
        <dbReference type="ARBA" id="ARBA00022833"/>
    </source>
</evidence>
<dbReference type="PROSITE" id="PS00028">
    <property type="entry name" value="ZINC_FINGER_C2H2_1"/>
    <property type="match status" value="5"/>
</dbReference>
<dbReference type="PROSITE" id="PS50157">
    <property type="entry name" value="ZINC_FINGER_C2H2_2"/>
    <property type="match status" value="5"/>
</dbReference>
<feature type="compositionally biased region" description="Basic residues" evidence="7">
    <location>
        <begin position="159"/>
        <end position="183"/>
    </location>
</feature>
<feature type="region of interest" description="Disordered" evidence="7">
    <location>
        <begin position="112"/>
        <end position="140"/>
    </location>
</feature>
<feature type="domain" description="C2H2-type" evidence="8">
    <location>
        <begin position="271"/>
        <end position="299"/>
    </location>
</feature>
<dbReference type="PANTHER" id="PTHR24379">
    <property type="entry name" value="KRAB AND ZINC FINGER DOMAIN-CONTAINING"/>
    <property type="match status" value="1"/>
</dbReference>
<feature type="domain" description="C2H2-type" evidence="8">
    <location>
        <begin position="328"/>
        <end position="355"/>
    </location>
</feature>
<protein>
    <submittedName>
        <fullName evidence="10">Uncharacterized protein</fullName>
    </submittedName>
</protein>
<feature type="binding site" evidence="6">
    <location>
        <position position="13"/>
    </location>
    <ligand>
        <name>Zn(2+)</name>
        <dbReference type="ChEBI" id="CHEBI:29105"/>
    </ligand>
</feature>
<feature type="binding site" evidence="6">
    <location>
        <position position="16"/>
    </location>
    <ligand>
        <name>Zn(2+)</name>
        <dbReference type="ChEBI" id="CHEBI:29105"/>
    </ligand>
</feature>
<dbReference type="InterPro" id="IPR012934">
    <property type="entry name" value="Znf_AD"/>
</dbReference>
<accession>A0ABN8L5I1</accession>
<dbReference type="PANTHER" id="PTHR24379:SF127">
    <property type="entry name" value="BLOODY FINGERS-RELATED"/>
    <property type="match status" value="1"/>
</dbReference>
<keyword evidence="3 5" id="KW-0863">Zinc-finger</keyword>
<gene>
    <name evidence="10" type="ORF">CHILSU_LOCUS7155</name>
</gene>
<evidence type="ECO:0000259" key="8">
    <source>
        <dbReference type="PROSITE" id="PS50157"/>
    </source>
</evidence>
<dbReference type="SMART" id="SM00355">
    <property type="entry name" value="ZnF_C2H2"/>
    <property type="match status" value="5"/>
</dbReference>
<feature type="compositionally biased region" description="Basic and acidic residues" evidence="7">
    <location>
        <begin position="184"/>
        <end position="195"/>
    </location>
</feature>